<gene>
    <name evidence="1" type="ORF">F4820DRAFT_139038</name>
</gene>
<keyword evidence="2" id="KW-1185">Reference proteome</keyword>
<proteinExistence type="predicted"/>
<sequence>MSKYPTPVPAEVPISGGGGGPLRILSLGLPRTGSSSMAEALRILGFYRVHHGTEMILEGWDVDWVGRAAKAHFPSLSSPKEPRLQPFTRAEWDEVLGSFDAVTDYGCMFALPLIAAYPEAKVILVHRNIDDWERSVNEVIINRFWPRRTPVELLVRWLFWLAGVKQPLMNGIRQTFLGRFGAAGPDELRANLRAVYVQHMREIQEAVPPERLLHYKLGDGWEPLCGFLGKEVPEDVPFPRRNDAKAFGTMYDQIHREKLKRIAWTIVRYGVLLAIIVGVTLQHRRLAALW</sequence>
<name>A0ACB9YLM2_9PEZI</name>
<comment type="caution">
    <text evidence="1">The sequence shown here is derived from an EMBL/GenBank/DDBJ whole genome shotgun (WGS) entry which is preliminary data.</text>
</comment>
<organism evidence="1 2">
    <name type="scientific">Hypoxylon rubiginosum</name>
    <dbReference type="NCBI Taxonomy" id="110542"/>
    <lineage>
        <taxon>Eukaryota</taxon>
        <taxon>Fungi</taxon>
        <taxon>Dikarya</taxon>
        <taxon>Ascomycota</taxon>
        <taxon>Pezizomycotina</taxon>
        <taxon>Sordariomycetes</taxon>
        <taxon>Xylariomycetidae</taxon>
        <taxon>Xylariales</taxon>
        <taxon>Hypoxylaceae</taxon>
        <taxon>Hypoxylon</taxon>
    </lineage>
</organism>
<evidence type="ECO:0000313" key="1">
    <source>
        <dbReference type="EMBL" id="KAI4859859.1"/>
    </source>
</evidence>
<dbReference type="EMBL" id="MU393610">
    <property type="protein sequence ID" value="KAI4859859.1"/>
    <property type="molecule type" value="Genomic_DNA"/>
</dbReference>
<accession>A0ACB9YLM2</accession>
<protein>
    <submittedName>
        <fullName evidence="1">P-loop containing nucleoside triphosphate hydrolase protein</fullName>
    </submittedName>
</protein>
<evidence type="ECO:0000313" key="2">
    <source>
        <dbReference type="Proteomes" id="UP001497700"/>
    </source>
</evidence>
<keyword evidence="1" id="KW-0378">Hydrolase</keyword>
<reference evidence="1 2" key="1">
    <citation type="journal article" date="2022" name="New Phytol.">
        <title>Ecological generalism drives hyperdiversity of secondary metabolite gene clusters in xylarialean endophytes.</title>
        <authorList>
            <person name="Franco M.E.E."/>
            <person name="Wisecaver J.H."/>
            <person name="Arnold A.E."/>
            <person name="Ju Y.M."/>
            <person name="Slot J.C."/>
            <person name="Ahrendt S."/>
            <person name="Moore L.P."/>
            <person name="Eastman K.E."/>
            <person name="Scott K."/>
            <person name="Konkel Z."/>
            <person name="Mondo S.J."/>
            <person name="Kuo A."/>
            <person name="Hayes R.D."/>
            <person name="Haridas S."/>
            <person name="Andreopoulos B."/>
            <person name="Riley R."/>
            <person name="LaButti K."/>
            <person name="Pangilinan J."/>
            <person name="Lipzen A."/>
            <person name="Amirebrahimi M."/>
            <person name="Yan J."/>
            <person name="Adam C."/>
            <person name="Keymanesh K."/>
            <person name="Ng V."/>
            <person name="Louie K."/>
            <person name="Northen T."/>
            <person name="Drula E."/>
            <person name="Henrissat B."/>
            <person name="Hsieh H.M."/>
            <person name="Youens-Clark K."/>
            <person name="Lutzoni F."/>
            <person name="Miadlikowska J."/>
            <person name="Eastwood D.C."/>
            <person name="Hamelin R.C."/>
            <person name="Grigoriev I.V."/>
            <person name="U'Ren J.M."/>
        </authorList>
    </citation>
    <scope>NUCLEOTIDE SEQUENCE [LARGE SCALE GENOMIC DNA]</scope>
    <source>
        <strain evidence="1 2">CBS 119005</strain>
    </source>
</reference>
<dbReference type="Proteomes" id="UP001497700">
    <property type="component" value="Unassembled WGS sequence"/>
</dbReference>